<dbReference type="Proteomes" id="UP001331761">
    <property type="component" value="Unassembled WGS sequence"/>
</dbReference>
<organism evidence="2 3">
    <name type="scientific">Trichostrongylus colubriformis</name>
    <name type="common">Black scour worm</name>
    <dbReference type="NCBI Taxonomy" id="6319"/>
    <lineage>
        <taxon>Eukaryota</taxon>
        <taxon>Metazoa</taxon>
        <taxon>Ecdysozoa</taxon>
        <taxon>Nematoda</taxon>
        <taxon>Chromadorea</taxon>
        <taxon>Rhabditida</taxon>
        <taxon>Rhabditina</taxon>
        <taxon>Rhabditomorpha</taxon>
        <taxon>Strongyloidea</taxon>
        <taxon>Trichostrongylidae</taxon>
        <taxon>Trichostrongylus</taxon>
    </lineage>
</organism>
<gene>
    <name evidence="2" type="ORF">GCK32_011075</name>
</gene>
<name>A0AAN8FEK4_TRICO</name>
<evidence type="ECO:0000313" key="2">
    <source>
        <dbReference type="EMBL" id="KAK5977651.1"/>
    </source>
</evidence>
<feature type="non-terminal residue" evidence="2">
    <location>
        <position position="1"/>
    </location>
</feature>
<keyword evidence="3" id="KW-1185">Reference proteome</keyword>
<proteinExistence type="predicted"/>
<evidence type="ECO:0000256" key="1">
    <source>
        <dbReference type="SAM" id="MobiDB-lite"/>
    </source>
</evidence>
<protein>
    <submittedName>
        <fullName evidence="2">Uncharacterized protein</fullName>
    </submittedName>
</protein>
<evidence type="ECO:0000313" key="3">
    <source>
        <dbReference type="Proteomes" id="UP001331761"/>
    </source>
</evidence>
<accession>A0AAN8FEK4</accession>
<feature type="region of interest" description="Disordered" evidence="1">
    <location>
        <begin position="1"/>
        <end position="41"/>
    </location>
</feature>
<comment type="caution">
    <text evidence="2">The sequence shown here is derived from an EMBL/GenBank/DDBJ whole genome shotgun (WGS) entry which is preliminary data.</text>
</comment>
<sequence length="41" mass="4507">ESTTSSDNRNTGEEGEESLDFNNKLTKKKSNVFGSQDGVKK</sequence>
<dbReference type="EMBL" id="WIXE01010337">
    <property type="protein sequence ID" value="KAK5977651.1"/>
    <property type="molecule type" value="Genomic_DNA"/>
</dbReference>
<reference evidence="2 3" key="1">
    <citation type="submission" date="2019-10" db="EMBL/GenBank/DDBJ databases">
        <title>Assembly and Annotation for the nematode Trichostrongylus colubriformis.</title>
        <authorList>
            <person name="Martin J."/>
        </authorList>
    </citation>
    <scope>NUCLEOTIDE SEQUENCE [LARGE SCALE GENOMIC DNA]</scope>
    <source>
        <strain evidence="2">G859</strain>
        <tissue evidence="2">Whole worm</tissue>
    </source>
</reference>
<dbReference type="AlphaFoldDB" id="A0AAN8FEK4"/>